<dbReference type="Proteomes" id="UP000236291">
    <property type="component" value="Unassembled WGS sequence"/>
</dbReference>
<protein>
    <submittedName>
        <fullName evidence="2">Uncharacterized protein</fullName>
    </submittedName>
</protein>
<feature type="non-terminal residue" evidence="2">
    <location>
        <position position="33"/>
    </location>
</feature>
<organism evidence="2 3">
    <name type="scientific">Trifolium pratense</name>
    <name type="common">Red clover</name>
    <dbReference type="NCBI Taxonomy" id="57577"/>
    <lineage>
        <taxon>Eukaryota</taxon>
        <taxon>Viridiplantae</taxon>
        <taxon>Streptophyta</taxon>
        <taxon>Embryophyta</taxon>
        <taxon>Tracheophyta</taxon>
        <taxon>Spermatophyta</taxon>
        <taxon>Magnoliopsida</taxon>
        <taxon>eudicotyledons</taxon>
        <taxon>Gunneridae</taxon>
        <taxon>Pentapetalae</taxon>
        <taxon>rosids</taxon>
        <taxon>fabids</taxon>
        <taxon>Fabales</taxon>
        <taxon>Fabaceae</taxon>
        <taxon>Papilionoideae</taxon>
        <taxon>50 kb inversion clade</taxon>
        <taxon>NPAAA clade</taxon>
        <taxon>Hologalegina</taxon>
        <taxon>IRL clade</taxon>
        <taxon>Trifolieae</taxon>
        <taxon>Trifolium</taxon>
    </lineage>
</organism>
<comment type="caution">
    <text evidence="2">The sequence shown here is derived from an EMBL/GenBank/DDBJ whole genome shotgun (WGS) entry which is preliminary data.</text>
</comment>
<sequence length="33" mass="3653">MASVTNQQISEHVAENDIHTPYHPLDGYLASIT</sequence>
<name>A0A2K3KJU2_TRIPR</name>
<reference evidence="2 3" key="1">
    <citation type="journal article" date="2014" name="Am. J. Bot.">
        <title>Genome assembly and annotation for red clover (Trifolium pratense; Fabaceae).</title>
        <authorList>
            <person name="Istvanek J."/>
            <person name="Jaros M."/>
            <person name="Krenek A."/>
            <person name="Repkova J."/>
        </authorList>
    </citation>
    <scope>NUCLEOTIDE SEQUENCE [LARGE SCALE GENOMIC DNA]</scope>
    <source>
        <strain evidence="3">cv. Tatra</strain>
        <tissue evidence="2">Young leaves</tissue>
    </source>
</reference>
<dbReference type="AlphaFoldDB" id="A0A2K3KJU2"/>
<proteinExistence type="predicted"/>
<dbReference type="EMBL" id="ASHM01195373">
    <property type="protein sequence ID" value="PNX66554.1"/>
    <property type="molecule type" value="Genomic_DNA"/>
</dbReference>
<accession>A0A2K3KJU2</accession>
<evidence type="ECO:0000313" key="3">
    <source>
        <dbReference type="Proteomes" id="UP000236291"/>
    </source>
</evidence>
<feature type="region of interest" description="Disordered" evidence="1">
    <location>
        <begin position="1"/>
        <end position="33"/>
    </location>
</feature>
<reference evidence="2 3" key="2">
    <citation type="journal article" date="2017" name="Front. Plant Sci.">
        <title>Gene Classification and Mining of Molecular Markers Useful in Red Clover (Trifolium pratense) Breeding.</title>
        <authorList>
            <person name="Istvanek J."/>
            <person name="Dluhosova J."/>
            <person name="Dluhos P."/>
            <person name="Patkova L."/>
            <person name="Nedelnik J."/>
            <person name="Repkova J."/>
        </authorList>
    </citation>
    <scope>NUCLEOTIDE SEQUENCE [LARGE SCALE GENOMIC DNA]</scope>
    <source>
        <strain evidence="3">cv. Tatra</strain>
        <tissue evidence="2">Young leaves</tissue>
    </source>
</reference>
<evidence type="ECO:0000313" key="2">
    <source>
        <dbReference type="EMBL" id="PNX66554.1"/>
    </source>
</evidence>
<gene>
    <name evidence="2" type="ORF">L195_g063106</name>
</gene>
<feature type="compositionally biased region" description="Polar residues" evidence="1">
    <location>
        <begin position="1"/>
        <end position="10"/>
    </location>
</feature>
<evidence type="ECO:0000256" key="1">
    <source>
        <dbReference type="SAM" id="MobiDB-lite"/>
    </source>
</evidence>